<proteinExistence type="predicted"/>
<sequence>MVKVLPDPVTPSSVWCARPSFQPLFEATNGFWLIARGRKAECSVNVLLICLTLKEDEAPGAKRQVFNSTRRRRFCQ</sequence>
<evidence type="ECO:0000313" key="1">
    <source>
        <dbReference type="EMBL" id="VTN15156.1"/>
    </source>
</evidence>
<gene>
    <name evidence="1" type="ORF">NCTC9185_07240</name>
</gene>
<accession>A0A4U9DBZ4</accession>
<reference evidence="1 2" key="1">
    <citation type="submission" date="2019-04" db="EMBL/GenBank/DDBJ databases">
        <authorList>
            <consortium name="Pathogen Informatics"/>
        </authorList>
    </citation>
    <scope>NUCLEOTIDE SEQUENCE [LARGE SCALE GENOMIC DNA]</scope>
    <source>
        <strain evidence="1 2">NCTC9185</strain>
    </source>
</reference>
<dbReference type="EMBL" id="CABDVU010000001">
    <property type="protein sequence ID" value="VTN15156.1"/>
    <property type="molecule type" value="Genomic_DNA"/>
</dbReference>
<protein>
    <submittedName>
        <fullName evidence="1">Uncharacterized protein</fullName>
    </submittedName>
</protein>
<name>A0A4U9DBZ4_RAOTE</name>
<evidence type="ECO:0000313" key="2">
    <source>
        <dbReference type="Proteomes" id="UP000339249"/>
    </source>
</evidence>
<organism evidence="1 2">
    <name type="scientific">Raoultella terrigena</name>
    <name type="common">Klebsiella terrigena</name>
    <dbReference type="NCBI Taxonomy" id="577"/>
    <lineage>
        <taxon>Bacteria</taxon>
        <taxon>Pseudomonadati</taxon>
        <taxon>Pseudomonadota</taxon>
        <taxon>Gammaproteobacteria</taxon>
        <taxon>Enterobacterales</taxon>
        <taxon>Enterobacteriaceae</taxon>
        <taxon>Klebsiella/Raoultella group</taxon>
        <taxon>Raoultella</taxon>
    </lineage>
</organism>
<dbReference type="Proteomes" id="UP000339249">
    <property type="component" value="Unassembled WGS sequence"/>
</dbReference>
<dbReference type="AlphaFoldDB" id="A0A4U9DBZ4"/>